<dbReference type="EMBL" id="DSVL01000235">
    <property type="protein sequence ID" value="HFH29363.1"/>
    <property type="molecule type" value="Genomic_DNA"/>
</dbReference>
<evidence type="ECO:0000256" key="1">
    <source>
        <dbReference type="ARBA" id="ARBA00000847"/>
    </source>
</evidence>
<accession>A0A7C3IE40</accession>
<proteinExistence type="inferred from homology"/>
<comment type="cofactor">
    <cofactor evidence="2">
        <name>Mg(2+)</name>
        <dbReference type="ChEBI" id="CHEBI:18420"/>
    </cofactor>
</comment>
<dbReference type="GO" id="GO:0006753">
    <property type="term" value="P:nucleoside phosphate metabolic process"/>
    <property type="evidence" value="ECO:0007669"/>
    <property type="project" value="TreeGrafter"/>
</dbReference>
<dbReference type="PROSITE" id="PS51462">
    <property type="entry name" value="NUDIX"/>
    <property type="match status" value="1"/>
</dbReference>
<reference evidence="10" key="1">
    <citation type="journal article" date="2020" name="mSystems">
        <title>Genome- and Community-Level Interaction Insights into Carbon Utilization and Element Cycling Functions of Hydrothermarchaeota in Hydrothermal Sediment.</title>
        <authorList>
            <person name="Zhou Z."/>
            <person name="Liu Y."/>
            <person name="Xu W."/>
            <person name="Pan J."/>
            <person name="Luo Z.H."/>
            <person name="Li M."/>
        </authorList>
    </citation>
    <scope>NUCLEOTIDE SEQUENCE [LARGE SCALE GENOMIC DNA]</scope>
    <source>
        <strain evidence="10">SpSt-503</strain>
    </source>
</reference>
<evidence type="ECO:0000256" key="2">
    <source>
        <dbReference type="ARBA" id="ARBA00001946"/>
    </source>
</evidence>
<evidence type="ECO:0000256" key="5">
    <source>
        <dbReference type="ARBA" id="ARBA00022801"/>
    </source>
</evidence>
<dbReference type="PRINTS" id="PR00502">
    <property type="entry name" value="NUDIXFAMILY"/>
</dbReference>
<dbReference type="InterPro" id="IPR020084">
    <property type="entry name" value="NUDIX_hydrolase_CS"/>
</dbReference>
<protein>
    <recommendedName>
        <fullName evidence="4">GDP-mannose pyrophosphatase</fullName>
    </recommendedName>
    <alternativeName>
        <fullName evidence="6">GDP-mannose hydrolase</fullName>
    </alternativeName>
    <alternativeName>
        <fullName evidence="7">GDPMK</fullName>
    </alternativeName>
</protein>
<dbReference type="PANTHER" id="PTHR11839">
    <property type="entry name" value="UDP/ADP-SUGAR PYROPHOSPHATASE"/>
    <property type="match status" value="1"/>
</dbReference>
<evidence type="ECO:0000259" key="9">
    <source>
        <dbReference type="PROSITE" id="PS51462"/>
    </source>
</evidence>
<dbReference type="InterPro" id="IPR020476">
    <property type="entry name" value="Nudix_hydrolase"/>
</dbReference>
<evidence type="ECO:0000256" key="8">
    <source>
        <dbReference type="RuleBase" id="RU003476"/>
    </source>
</evidence>
<dbReference type="PROSITE" id="PS00893">
    <property type="entry name" value="NUDIX_BOX"/>
    <property type="match status" value="1"/>
</dbReference>
<dbReference type="InterPro" id="IPR000086">
    <property type="entry name" value="NUDIX_hydrolase_dom"/>
</dbReference>
<feature type="domain" description="Nudix hydrolase" evidence="9">
    <location>
        <begin position="44"/>
        <end position="180"/>
    </location>
</feature>
<dbReference type="Gene3D" id="3.90.79.10">
    <property type="entry name" value="Nucleoside Triphosphate Pyrophosphohydrolase"/>
    <property type="match status" value="1"/>
</dbReference>
<dbReference type="GO" id="GO:0019693">
    <property type="term" value="P:ribose phosphate metabolic process"/>
    <property type="evidence" value="ECO:0007669"/>
    <property type="project" value="TreeGrafter"/>
</dbReference>
<organism evidence="10">
    <name type="scientific">Gracilinema caldarium</name>
    <dbReference type="NCBI Taxonomy" id="215591"/>
    <lineage>
        <taxon>Bacteria</taxon>
        <taxon>Pseudomonadati</taxon>
        <taxon>Spirochaetota</taxon>
        <taxon>Spirochaetia</taxon>
        <taxon>Spirochaetales</taxon>
        <taxon>Breznakiellaceae</taxon>
        <taxon>Gracilinema</taxon>
    </lineage>
</organism>
<dbReference type="GO" id="GO:0016462">
    <property type="term" value="F:pyrophosphatase activity"/>
    <property type="evidence" value="ECO:0007669"/>
    <property type="project" value="UniProtKB-ARBA"/>
</dbReference>
<dbReference type="AlphaFoldDB" id="A0A7C3IE40"/>
<name>A0A7C3IE40_9SPIR</name>
<dbReference type="CDD" id="cd03424">
    <property type="entry name" value="NUDIX_ADPRase_Nudt5_UGPPase_Nudt14"/>
    <property type="match status" value="1"/>
</dbReference>
<dbReference type="SUPFAM" id="SSF55811">
    <property type="entry name" value="Nudix"/>
    <property type="match status" value="1"/>
</dbReference>
<keyword evidence="5 8" id="KW-0378">Hydrolase</keyword>
<dbReference type="GO" id="GO:0005829">
    <property type="term" value="C:cytosol"/>
    <property type="evidence" value="ECO:0007669"/>
    <property type="project" value="TreeGrafter"/>
</dbReference>
<dbReference type="PANTHER" id="PTHR11839:SF18">
    <property type="entry name" value="NUDIX HYDROLASE DOMAIN-CONTAINING PROTEIN"/>
    <property type="match status" value="1"/>
</dbReference>
<evidence type="ECO:0000256" key="7">
    <source>
        <dbReference type="ARBA" id="ARBA00032272"/>
    </source>
</evidence>
<dbReference type="Pfam" id="PF00293">
    <property type="entry name" value="NUDIX"/>
    <property type="match status" value="1"/>
</dbReference>
<evidence type="ECO:0000313" key="10">
    <source>
        <dbReference type="EMBL" id="HFH29363.1"/>
    </source>
</evidence>
<gene>
    <name evidence="10" type="ORF">ENS59_07605</name>
</gene>
<dbReference type="InterPro" id="IPR015797">
    <property type="entry name" value="NUDIX_hydrolase-like_dom_sf"/>
</dbReference>
<evidence type="ECO:0000256" key="3">
    <source>
        <dbReference type="ARBA" id="ARBA00007275"/>
    </source>
</evidence>
<evidence type="ECO:0000256" key="4">
    <source>
        <dbReference type="ARBA" id="ARBA00016377"/>
    </source>
</evidence>
<sequence>MKHTHLIWKEIDRKQVYKCRVFSVRNTICEAPDGTKNVFSVIDAPDWAIVIPLLETPEGKKFLMVRQWRHGSGCLSLEFPGGVLESGESEEAGAQRELVEETGWRAGHIMKLGEFSPNPAIMSNRVHVYVAKDLTFTGNQDLDEDEYVDVEQVPIEEVLKGMGKEPFVHALMASALCLYLALGSGA</sequence>
<comment type="catalytic activity">
    <reaction evidence="1">
        <text>GDP-alpha-D-mannose + H2O = alpha-D-mannose 1-phosphate + GMP + 2 H(+)</text>
        <dbReference type="Rhea" id="RHEA:27978"/>
        <dbReference type="ChEBI" id="CHEBI:15377"/>
        <dbReference type="ChEBI" id="CHEBI:15378"/>
        <dbReference type="ChEBI" id="CHEBI:57527"/>
        <dbReference type="ChEBI" id="CHEBI:58115"/>
        <dbReference type="ChEBI" id="CHEBI:58409"/>
    </reaction>
</comment>
<comment type="caution">
    <text evidence="10">The sequence shown here is derived from an EMBL/GenBank/DDBJ whole genome shotgun (WGS) entry which is preliminary data.</text>
</comment>
<comment type="similarity">
    <text evidence="3">Belongs to the Nudix hydrolase family. NudK subfamily.</text>
</comment>
<evidence type="ECO:0000256" key="6">
    <source>
        <dbReference type="ARBA" id="ARBA00032162"/>
    </source>
</evidence>